<gene>
    <name evidence="1" type="ORF">ACFSUD_17755</name>
</gene>
<reference evidence="2" key="1">
    <citation type="journal article" date="2019" name="Int. J. Syst. Evol. Microbiol.">
        <title>The Global Catalogue of Microorganisms (GCM) 10K type strain sequencing project: providing services to taxonomists for standard genome sequencing and annotation.</title>
        <authorList>
            <consortium name="The Broad Institute Genomics Platform"/>
            <consortium name="The Broad Institute Genome Sequencing Center for Infectious Disease"/>
            <person name="Wu L."/>
            <person name="Ma J."/>
        </authorList>
    </citation>
    <scope>NUCLEOTIDE SEQUENCE [LARGE SCALE GENOMIC DNA]</scope>
    <source>
        <strain evidence="2">TISTR 2562</strain>
    </source>
</reference>
<proteinExistence type="predicted"/>
<accession>A0ABW5U6B1</accession>
<evidence type="ECO:0000313" key="1">
    <source>
        <dbReference type="EMBL" id="MFD2741421.1"/>
    </source>
</evidence>
<dbReference type="RefSeq" id="WP_386375846.1">
    <property type="nucleotide sequence ID" value="NZ_JBHUMP010000024.1"/>
</dbReference>
<dbReference type="Pfam" id="PF07845">
    <property type="entry name" value="DUF1636"/>
    <property type="match status" value="1"/>
</dbReference>
<dbReference type="InterPro" id="IPR012863">
    <property type="entry name" value="DUF1636"/>
</dbReference>
<name>A0ABW5U6B1_9RHOB</name>
<dbReference type="EMBL" id="JBHUMP010000024">
    <property type="protein sequence ID" value="MFD2741421.1"/>
    <property type="molecule type" value="Genomic_DNA"/>
</dbReference>
<keyword evidence="2" id="KW-1185">Reference proteome</keyword>
<organism evidence="1 2">
    <name type="scientific">Sulfitobacter aestuarii</name>
    <dbReference type="NCBI Taxonomy" id="2161676"/>
    <lineage>
        <taxon>Bacteria</taxon>
        <taxon>Pseudomonadati</taxon>
        <taxon>Pseudomonadota</taxon>
        <taxon>Alphaproteobacteria</taxon>
        <taxon>Rhodobacterales</taxon>
        <taxon>Roseobacteraceae</taxon>
        <taxon>Sulfitobacter</taxon>
    </lineage>
</organism>
<evidence type="ECO:0000313" key="2">
    <source>
        <dbReference type="Proteomes" id="UP001597474"/>
    </source>
</evidence>
<comment type="caution">
    <text evidence="1">The sequence shown here is derived from an EMBL/GenBank/DDBJ whole genome shotgun (WGS) entry which is preliminary data.</text>
</comment>
<protein>
    <submittedName>
        <fullName evidence="1">DUF1636 family protein</fullName>
    </submittedName>
</protein>
<dbReference type="Proteomes" id="UP001597474">
    <property type="component" value="Unassembled WGS sequence"/>
</dbReference>
<sequence>MKVFVCTSCSERSAALLDEVAEVLPEAEVSGIDCMSGCTRGQSVAFRSPGKVAYLFGGITEAELSELRNFATLYAASPDGTFADAPVLGGLRHKALARIPG</sequence>